<feature type="transmembrane region" description="Helical" evidence="2">
    <location>
        <begin position="96"/>
        <end position="119"/>
    </location>
</feature>
<feature type="region of interest" description="Disordered" evidence="1">
    <location>
        <begin position="1"/>
        <end position="20"/>
    </location>
</feature>
<dbReference type="Pfam" id="PF08044">
    <property type="entry name" value="DUF1707"/>
    <property type="match status" value="1"/>
</dbReference>
<comment type="caution">
    <text evidence="4">The sequence shown here is derived from an EMBL/GenBank/DDBJ whole genome shotgun (WGS) entry which is preliminary data.</text>
</comment>
<dbReference type="RefSeq" id="WP_068749464.1">
    <property type="nucleotide sequence ID" value="NZ_LR214441.1"/>
</dbReference>
<dbReference type="Proteomes" id="UP000093501">
    <property type="component" value="Unassembled WGS sequence"/>
</dbReference>
<gene>
    <name evidence="4" type="ORF">BCR15_11175</name>
</gene>
<evidence type="ECO:0000313" key="5">
    <source>
        <dbReference type="Proteomes" id="UP000093501"/>
    </source>
</evidence>
<evidence type="ECO:0000313" key="4">
    <source>
        <dbReference type="EMBL" id="OCL37258.1"/>
    </source>
</evidence>
<protein>
    <recommendedName>
        <fullName evidence="3">DUF1707 domain-containing protein</fullName>
    </recommendedName>
</protein>
<evidence type="ECO:0000259" key="3">
    <source>
        <dbReference type="Pfam" id="PF08044"/>
    </source>
</evidence>
<feature type="domain" description="DUF1707" evidence="3">
    <location>
        <begin position="19"/>
        <end position="67"/>
    </location>
</feature>
<keyword evidence="5" id="KW-1185">Reference proteome</keyword>
<evidence type="ECO:0000256" key="2">
    <source>
        <dbReference type="SAM" id="Phobius"/>
    </source>
</evidence>
<name>A0A1C0AS24_9ACTN</name>
<keyword evidence="2" id="KW-0812">Transmembrane</keyword>
<organism evidence="4 5">
    <name type="scientific">Tessaracoccus lapidicaptus</name>
    <dbReference type="NCBI Taxonomy" id="1427523"/>
    <lineage>
        <taxon>Bacteria</taxon>
        <taxon>Bacillati</taxon>
        <taxon>Actinomycetota</taxon>
        <taxon>Actinomycetes</taxon>
        <taxon>Propionibacteriales</taxon>
        <taxon>Propionibacteriaceae</taxon>
        <taxon>Tessaracoccus</taxon>
    </lineage>
</organism>
<reference evidence="5" key="1">
    <citation type="submission" date="2016-07" db="EMBL/GenBank/DDBJ databases">
        <authorList>
            <person name="Florea S."/>
            <person name="Webb J.S."/>
            <person name="Jaromczyk J."/>
            <person name="Schardl C.L."/>
        </authorList>
    </citation>
    <scope>NUCLEOTIDE SEQUENCE [LARGE SCALE GENOMIC DNA]</scope>
    <source>
        <strain evidence="5">IPBSL-7</strain>
    </source>
</reference>
<keyword evidence="2" id="KW-0472">Membrane</keyword>
<evidence type="ECO:0000256" key="1">
    <source>
        <dbReference type="SAM" id="MobiDB-lite"/>
    </source>
</evidence>
<accession>A0A1C0AS24</accession>
<dbReference type="EMBL" id="MBQD01000001">
    <property type="protein sequence ID" value="OCL37258.1"/>
    <property type="molecule type" value="Genomic_DNA"/>
</dbReference>
<dbReference type="InterPro" id="IPR012551">
    <property type="entry name" value="DUF1707_SHOCT-like"/>
</dbReference>
<proteinExistence type="predicted"/>
<sequence length="120" mass="12574">MALPPSSKYLQRAGDPVDEVERESITSRLNGAFADGRITHDEYAHAMDVVYDARTLGDLVPVVERLPAAATSVPAIVEQSGPPAGNVTTTRDLVPLAIGAGVVGVTLTAVLLLLVVLLFL</sequence>
<dbReference type="AlphaFoldDB" id="A0A1C0AS24"/>
<keyword evidence="2" id="KW-1133">Transmembrane helix</keyword>